<keyword evidence="7 10" id="KW-0573">Peptidoglycan synthesis</keyword>
<comment type="pathway">
    <text evidence="10 11">Cell wall biogenesis; peptidoglycan biosynthesis.</text>
</comment>
<evidence type="ECO:0000256" key="3">
    <source>
        <dbReference type="ARBA" id="ARBA00022618"/>
    </source>
</evidence>
<evidence type="ECO:0000259" key="14">
    <source>
        <dbReference type="Pfam" id="PF08245"/>
    </source>
</evidence>
<dbReference type="EC" id="6.3.2.10" evidence="10 11"/>
<dbReference type="EMBL" id="JBHUMX010000013">
    <property type="protein sequence ID" value="MFD2628293.1"/>
    <property type="molecule type" value="Genomic_DNA"/>
</dbReference>
<evidence type="ECO:0000313" key="16">
    <source>
        <dbReference type="Proteomes" id="UP001597451"/>
    </source>
</evidence>
<dbReference type="InterPro" id="IPR013221">
    <property type="entry name" value="Mur_ligase_cen"/>
</dbReference>
<evidence type="ECO:0000259" key="13">
    <source>
        <dbReference type="Pfam" id="PF02875"/>
    </source>
</evidence>
<feature type="domain" description="Mur ligase N-terminal catalytic" evidence="12">
    <location>
        <begin position="24"/>
        <end position="101"/>
    </location>
</feature>
<evidence type="ECO:0000256" key="8">
    <source>
        <dbReference type="ARBA" id="ARBA00023306"/>
    </source>
</evidence>
<dbReference type="SUPFAM" id="SSF53244">
    <property type="entry name" value="MurD-like peptide ligases, peptide-binding domain"/>
    <property type="match status" value="1"/>
</dbReference>
<comment type="function">
    <text evidence="10 11">Involved in cell wall formation. Catalyzes the final step in the synthesis of UDP-N-acetylmuramoyl-pentapeptide, the precursor of murein.</text>
</comment>
<comment type="caution">
    <text evidence="15">The sequence shown here is derived from an EMBL/GenBank/DDBJ whole genome shotgun (WGS) entry which is preliminary data.</text>
</comment>
<comment type="subcellular location">
    <subcellularLocation>
        <location evidence="10 11">Cytoplasm</location>
    </subcellularLocation>
</comment>
<dbReference type="SUPFAM" id="SSF53623">
    <property type="entry name" value="MurD-like peptide ligases, catalytic domain"/>
    <property type="match status" value="1"/>
</dbReference>
<dbReference type="InterPro" id="IPR000713">
    <property type="entry name" value="Mur_ligase_N"/>
</dbReference>
<evidence type="ECO:0000259" key="12">
    <source>
        <dbReference type="Pfam" id="PF01225"/>
    </source>
</evidence>
<keyword evidence="2 10" id="KW-0436">Ligase</keyword>
<sequence length="450" mass="49946">MLFTTNWLEEFLTPMSTNYSHGDIQEVNTDSRKKTEKALFVPLVGENFDGHDYIEQAVENGAIATIWDKSKPFPNNLDTSIVVYMVEDTLQALQKIAARYRDKINPTVIGITGSNGKTTTKDLVASIMKTSFQTHFTNGNYNNHIGLPLTILSMKPETEVLVLEMGMSQAGEIDTLTRLAKPDYAIITNIGESHIEYLGSREGIAKAKLEIENGLKQQGLLFLDGDEPLLSSKHGDAKVVTCGFQRNNEHIITSTGVHHNKTVFDLDGYSYAIPLPGKHHAKNASLAILVSRQLGISNENIQNGLQNLKMTNMRFQLLEGKQQVSIINDAYNASATSMKAAIEVVKQMEGFEKKILVLGDILELGDFTEELHRSVGGVIESPINMVYTYGENAHWITAELESNKKGISTKHFTTKEELVEALQSHLDKNTLILFKASRGLKFETMVEAIS</sequence>
<evidence type="ECO:0000256" key="4">
    <source>
        <dbReference type="ARBA" id="ARBA00022741"/>
    </source>
</evidence>
<dbReference type="Proteomes" id="UP001597451">
    <property type="component" value="Unassembled WGS sequence"/>
</dbReference>
<dbReference type="RefSeq" id="WP_379560986.1">
    <property type="nucleotide sequence ID" value="NZ_JBHUMX010000013.1"/>
</dbReference>
<dbReference type="SUPFAM" id="SSF63418">
    <property type="entry name" value="MurE/MurF N-terminal domain"/>
    <property type="match status" value="1"/>
</dbReference>
<dbReference type="Gene3D" id="3.40.1390.10">
    <property type="entry name" value="MurE/MurF, N-terminal domain"/>
    <property type="match status" value="1"/>
</dbReference>
<keyword evidence="6 10" id="KW-0133">Cell shape</keyword>
<evidence type="ECO:0000313" key="15">
    <source>
        <dbReference type="EMBL" id="MFD2628293.1"/>
    </source>
</evidence>
<dbReference type="InterPro" id="IPR051046">
    <property type="entry name" value="MurCDEF_CellWall_CoF430Synth"/>
</dbReference>
<comment type="similarity">
    <text evidence="10">Belongs to the MurCDEF family. MurF subfamily.</text>
</comment>
<keyword evidence="9 10" id="KW-0961">Cell wall biogenesis/degradation</keyword>
<dbReference type="Gene3D" id="3.40.1190.10">
    <property type="entry name" value="Mur-like, catalytic domain"/>
    <property type="match status" value="1"/>
</dbReference>
<dbReference type="PANTHER" id="PTHR43024:SF1">
    <property type="entry name" value="UDP-N-ACETYLMURAMOYL-TRIPEPTIDE--D-ALANYL-D-ALANINE LIGASE"/>
    <property type="match status" value="1"/>
</dbReference>
<dbReference type="NCBIfam" id="TIGR01143">
    <property type="entry name" value="murF"/>
    <property type="match status" value="1"/>
</dbReference>
<feature type="domain" description="Mur ligase C-terminal" evidence="13">
    <location>
        <begin position="313"/>
        <end position="438"/>
    </location>
</feature>
<dbReference type="InterPro" id="IPR035911">
    <property type="entry name" value="MurE/MurF_N"/>
</dbReference>
<name>A0ABW5PY33_9BACI</name>
<evidence type="ECO:0000256" key="1">
    <source>
        <dbReference type="ARBA" id="ARBA00022490"/>
    </source>
</evidence>
<accession>A0ABW5PY33</accession>
<dbReference type="HAMAP" id="MF_02019">
    <property type="entry name" value="MurF"/>
    <property type="match status" value="1"/>
</dbReference>
<reference evidence="16" key="1">
    <citation type="journal article" date="2019" name="Int. J. Syst. Evol. Microbiol.">
        <title>The Global Catalogue of Microorganisms (GCM) 10K type strain sequencing project: providing services to taxonomists for standard genome sequencing and annotation.</title>
        <authorList>
            <consortium name="The Broad Institute Genomics Platform"/>
            <consortium name="The Broad Institute Genome Sequencing Center for Infectious Disease"/>
            <person name="Wu L."/>
            <person name="Ma J."/>
        </authorList>
    </citation>
    <scope>NUCLEOTIDE SEQUENCE [LARGE SCALE GENOMIC DNA]</scope>
    <source>
        <strain evidence="16">TISTR 1858</strain>
    </source>
</reference>
<feature type="binding site" evidence="10">
    <location>
        <begin position="113"/>
        <end position="119"/>
    </location>
    <ligand>
        <name>ATP</name>
        <dbReference type="ChEBI" id="CHEBI:30616"/>
    </ligand>
</feature>
<dbReference type="InterPro" id="IPR005863">
    <property type="entry name" value="UDP-N-AcMur_synth"/>
</dbReference>
<dbReference type="Pfam" id="PF02875">
    <property type="entry name" value="Mur_ligase_C"/>
    <property type="match status" value="1"/>
</dbReference>
<evidence type="ECO:0000256" key="11">
    <source>
        <dbReference type="RuleBase" id="RU004136"/>
    </source>
</evidence>
<protein>
    <recommendedName>
        <fullName evidence="10 11">UDP-N-acetylmuramoyl-tripeptide--D-alanyl-D-alanine ligase</fullName>
        <ecNumber evidence="10 11">6.3.2.10</ecNumber>
    </recommendedName>
    <alternativeName>
        <fullName evidence="10">D-alanyl-D-alanine-adding enzyme</fullName>
    </alternativeName>
</protein>
<evidence type="ECO:0000256" key="7">
    <source>
        <dbReference type="ARBA" id="ARBA00022984"/>
    </source>
</evidence>
<keyword evidence="1 10" id="KW-0963">Cytoplasm</keyword>
<dbReference type="PANTHER" id="PTHR43024">
    <property type="entry name" value="UDP-N-ACETYLMURAMOYL-TRIPEPTIDE--D-ALANYL-D-ALANINE LIGASE"/>
    <property type="match status" value="1"/>
</dbReference>
<proteinExistence type="inferred from homology"/>
<feature type="domain" description="Mur ligase central" evidence="14">
    <location>
        <begin position="111"/>
        <end position="290"/>
    </location>
</feature>
<dbReference type="InterPro" id="IPR036565">
    <property type="entry name" value="Mur-like_cat_sf"/>
</dbReference>
<keyword evidence="8 10" id="KW-0131">Cell cycle</keyword>
<evidence type="ECO:0000256" key="10">
    <source>
        <dbReference type="HAMAP-Rule" id="MF_02019"/>
    </source>
</evidence>
<keyword evidence="3 10" id="KW-0132">Cell division</keyword>
<gene>
    <name evidence="10 15" type="primary">murF</name>
    <name evidence="15" type="ORF">ACFSUN_05795</name>
</gene>
<dbReference type="InterPro" id="IPR036615">
    <property type="entry name" value="Mur_ligase_C_dom_sf"/>
</dbReference>
<dbReference type="Pfam" id="PF08245">
    <property type="entry name" value="Mur_ligase_M"/>
    <property type="match status" value="1"/>
</dbReference>
<keyword evidence="16" id="KW-1185">Reference proteome</keyword>
<dbReference type="Pfam" id="PF01225">
    <property type="entry name" value="Mur_ligase"/>
    <property type="match status" value="1"/>
</dbReference>
<evidence type="ECO:0000256" key="5">
    <source>
        <dbReference type="ARBA" id="ARBA00022840"/>
    </source>
</evidence>
<organism evidence="15 16">
    <name type="scientific">Oceanobacillus kapialis</name>
    <dbReference type="NCBI Taxonomy" id="481353"/>
    <lineage>
        <taxon>Bacteria</taxon>
        <taxon>Bacillati</taxon>
        <taxon>Bacillota</taxon>
        <taxon>Bacilli</taxon>
        <taxon>Bacillales</taxon>
        <taxon>Bacillaceae</taxon>
        <taxon>Oceanobacillus</taxon>
    </lineage>
</organism>
<dbReference type="GO" id="GO:0047480">
    <property type="term" value="F:UDP-N-acetylmuramoyl-tripeptide-D-alanyl-D-alanine ligase activity"/>
    <property type="evidence" value="ECO:0007669"/>
    <property type="project" value="UniProtKB-EC"/>
</dbReference>
<dbReference type="Gene3D" id="3.90.190.20">
    <property type="entry name" value="Mur ligase, C-terminal domain"/>
    <property type="match status" value="1"/>
</dbReference>
<keyword evidence="5 10" id="KW-0067">ATP-binding</keyword>
<keyword evidence="4 10" id="KW-0547">Nucleotide-binding</keyword>
<evidence type="ECO:0000256" key="9">
    <source>
        <dbReference type="ARBA" id="ARBA00023316"/>
    </source>
</evidence>
<evidence type="ECO:0000256" key="6">
    <source>
        <dbReference type="ARBA" id="ARBA00022960"/>
    </source>
</evidence>
<dbReference type="InterPro" id="IPR004101">
    <property type="entry name" value="Mur_ligase_C"/>
</dbReference>
<evidence type="ECO:0000256" key="2">
    <source>
        <dbReference type="ARBA" id="ARBA00022598"/>
    </source>
</evidence>
<comment type="catalytic activity">
    <reaction evidence="10 11">
        <text>D-alanyl-D-alanine + UDP-N-acetyl-alpha-D-muramoyl-L-alanyl-gamma-D-glutamyl-meso-2,6-diaminopimelate + ATP = UDP-N-acetyl-alpha-D-muramoyl-L-alanyl-gamma-D-glutamyl-meso-2,6-diaminopimeloyl-D-alanyl-D-alanine + ADP + phosphate + H(+)</text>
        <dbReference type="Rhea" id="RHEA:28374"/>
        <dbReference type="ChEBI" id="CHEBI:15378"/>
        <dbReference type="ChEBI" id="CHEBI:30616"/>
        <dbReference type="ChEBI" id="CHEBI:43474"/>
        <dbReference type="ChEBI" id="CHEBI:57822"/>
        <dbReference type="ChEBI" id="CHEBI:61386"/>
        <dbReference type="ChEBI" id="CHEBI:83905"/>
        <dbReference type="ChEBI" id="CHEBI:456216"/>
        <dbReference type="EC" id="6.3.2.10"/>
    </reaction>
</comment>